<feature type="transmembrane region" description="Helical" evidence="1">
    <location>
        <begin position="21"/>
        <end position="41"/>
    </location>
</feature>
<evidence type="ECO:0000313" key="3">
    <source>
        <dbReference type="Proteomes" id="UP001229421"/>
    </source>
</evidence>
<protein>
    <submittedName>
        <fullName evidence="2">Uncharacterized protein</fullName>
    </submittedName>
</protein>
<gene>
    <name evidence="2" type="ORF">QVD17_25114</name>
</gene>
<keyword evidence="1" id="KW-0472">Membrane</keyword>
<proteinExistence type="predicted"/>
<dbReference type="AlphaFoldDB" id="A0AAD8NN22"/>
<feature type="transmembrane region" description="Helical" evidence="1">
    <location>
        <begin position="76"/>
        <end position="97"/>
    </location>
</feature>
<evidence type="ECO:0000313" key="2">
    <source>
        <dbReference type="EMBL" id="KAK1422175.1"/>
    </source>
</evidence>
<organism evidence="2 3">
    <name type="scientific">Tagetes erecta</name>
    <name type="common">African marigold</name>
    <dbReference type="NCBI Taxonomy" id="13708"/>
    <lineage>
        <taxon>Eukaryota</taxon>
        <taxon>Viridiplantae</taxon>
        <taxon>Streptophyta</taxon>
        <taxon>Embryophyta</taxon>
        <taxon>Tracheophyta</taxon>
        <taxon>Spermatophyta</taxon>
        <taxon>Magnoliopsida</taxon>
        <taxon>eudicotyledons</taxon>
        <taxon>Gunneridae</taxon>
        <taxon>Pentapetalae</taxon>
        <taxon>asterids</taxon>
        <taxon>campanulids</taxon>
        <taxon>Asterales</taxon>
        <taxon>Asteraceae</taxon>
        <taxon>Asteroideae</taxon>
        <taxon>Heliantheae alliance</taxon>
        <taxon>Tageteae</taxon>
        <taxon>Tagetes</taxon>
    </lineage>
</organism>
<name>A0AAD8NN22_TARER</name>
<accession>A0AAD8NN22</accession>
<sequence length="100" mass="11782">MFVRSFILELHLRSSSHNYTNILFNYYISHLIIHGCIFNLISDNNPIFNPKPHAFQRIFSISISNQTHLLLVQISVYTYSIITHFNIHNAMFIFIIIQSL</sequence>
<dbReference type="Proteomes" id="UP001229421">
    <property type="component" value="Unassembled WGS sequence"/>
</dbReference>
<comment type="caution">
    <text evidence="2">The sequence shown here is derived from an EMBL/GenBank/DDBJ whole genome shotgun (WGS) entry which is preliminary data.</text>
</comment>
<keyword evidence="1" id="KW-1133">Transmembrane helix</keyword>
<keyword evidence="3" id="KW-1185">Reference proteome</keyword>
<reference evidence="2" key="1">
    <citation type="journal article" date="2023" name="bioRxiv">
        <title>Improved chromosome-level genome assembly for marigold (Tagetes erecta).</title>
        <authorList>
            <person name="Jiang F."/>
            <person name="Yuan L."/>
            <person name="Wang S."/>
            <person name="Wang H."/>
            <person name="Xu D."/>
            <person name="Wang A."/>
            <person name="Fan W."/>
        </authorList>
    </citation>
    <scope>NUCLEOTIDE SEQUENCE</scope>
    <source>
        <strain evidence="2">WSJ</strain>
        <tissue evidence="2">Leaf</tissue>
    </source>
</reference>
<evidence type="ECO:0000256" key="1">
    <source>
        <dbReference type="SAM" id="Phobius"/>
    </source>
</evidence>
<keyword evidence="1" id="KW-0812">Transmembrane</keyword>
<dbReference type="EMBL" id="JAUHHV010000006">
    <property type="protein sequence ID" value="KAK1422175.1"/>
    <property type="molecule type" value="Genomic_DNA"/>
</dbReference>